<evidence type="ECO:0000259" key="1">
    <source>
        <dbReference type="Pfam" id="PF13649"/>
    </source>
</evidence>
<dbReference type="EnsemblBacteria" id="CAD75953">
    <property type="protein sequence ID" value="CAD75953"/>
    <property type="gene ID" value="RB8848"/>
</dbReference>
<dbReference type="Proteomes" id="UP000001025">
    <property type="component" value="Chromosome"/>
</dbReference>
<dbReference type="GO" id="GO:0032259">
    <property type="term" value="P:methylation"/>
    <property type="evidence" value="ECO:0007669"/>
    <property type="project" value="UniProtKB-KW"/>
</dbReference>
<dbReference type="AlphaFoldDB" id="Q7UMG4"/>
<keyword evidence="2" id="KW-0830">Ubiquinone</keyword>
<dbReference type="PATRIC" id="fig|243090.15.peg.4246"/>
<proteinExistence type="predicted"/>
<dbReference type="EC" id="2.1.1.-" evidence="2"/>
<keyword evidence="2" id="KW-0808">Transferase</keyword>
<sequence length="242" mass="27985">MVVDVIADDLLGCRLSDSAQGYDRLARWYWLLEKPVFRNDLQLARTALLPELPPVHQMLILGDGDGRLLAEVLRVQPQTHVTSVEQSPEMIRLQRERVSQMGASAQVTFVCADATRWDTGGKTFDCVVAAFFLDCFTEAELRLHLPRWLDWVARRGWFYHVDFVMPASGWRRKRAAFWSRVMHVFFAWQTGLSSKSLVAVEPFLDSDQWKVHRTKFLNHGFLQSRLYRRLAVDDMEEDTGIA</sequence>
<dbReference type="InterPro" id="IPR029063">
    <property type="entry name" value="SAM-dependent_MTases_sf"/>
</dbReference>
<dbReference type="Gene3D" id="3.40.50.150">
    <property type="entry name" value="Vaccinia Virus protein VP39"/>
    <property type="match status" value="1"/>
</dbReference>
<dbReference type="OrthoDB" id="286021at2"/>
<keyword evidence="3" id="KW-1185">Reference proteome</keyword>
<reference evidence="2 3" key="1">
    <citation type="journal article" date="2003" name="Proc. Natl. Acad. Sci. U.S.A.">
        <title>Complete genome sequence of the marine planctomycete Pirellula sp. strain 1.</title>
        <authorList>
            <person name="Gloeckner F.O."/>
            <person name="Kube M."/>
            <person name="Bauer M."/>
            <person name="Teeling H."/>
            <person name="Lombardot T."/>
            <person name="Ludwig W."/>
            <person name="Gade D."/>
            <person name="Beck A."/>
            <person name="Borzym K."/>
            <person name="Heitmann K."/>
            <person name="Rabus R."/>
            <person name="Schlesner H."/>
            <person name="Amann R."/>
            <person name="Reinhardt R."/>
        </authorList>
    </citation>
    <scope>NUCLEOTIDE SEQUENCE [LARGE SCALE GENOMIC DNA]</scope>
    <source>
        <strain evidence="3">DSM 10527 / NCIMB 13988 / SH1</strain>
    </source>
</reference>
<dbReference type="SUPFAM" id="SSF53335">
    <property type="entry name" value="S-adenosyl-L-methionine-dependent methyltransferases"/>
    <property type="match status" value="1"/>
</dbReference>
<gene>
    <name evidence="2" type="primary">ubiE</name>
    <name evidence="2" type="ordered locus">RB8848</name>
</gene>
<keyword evidence="2" id="KW-0489">Methyltransferase</keyword>
<protein>
    <submittedName>
        <fullName evidence="2">Similar to ubiquinone/menaquinone biosynthesis methyltransferase UbiE</fullName>
        <ecNumber evidence="2">2.1.1.-</ecNumber>
    </submittedName>
</protein>
<dbReference type="Pfam" id="PF13649">
    <property type="entry name" value="Methyltransf_25"/>
    <property type="match status" value="1"/>
</dbReference>
<dbReference type="EMBL" id="BX294148">
    <property type="protein sequence ID" value="CAD75953.1"/>
    <property type="molecule type" value="Genomic_DNA"/>
</dbReference>
<organism evidence="2 3">
    <name type="scientific">Rhodopirellula baltica (strain DSM 10527 / NCIMB 13988 / SH1)</name>
    <dbReference type="NCBI Taxonomy" id="243090"/>
    <lineage>
        <taxon>Bacteria</taxon>
        <taxon>Pseudomonadati</taxon>
        <taxon>Planctomycetota</taxon>
        <taxon>Planctomycetia</taxon>
        <taxon>Pirellulales</taxon>
        <taxon>Pirellulaceae</taxon>
        <taxon>Rhodopirellula</taxon>
    </lineage>
</organism>
<evidence type="ECO:0000313" key="2">
    <source>
        <dbReference type="EMBL" id="CAD75953.1"/>
    </source>
</evidence>
<feature type="domain" description="Methyltransferase" evidence="1">
    <location>
        <begin position="60"/>
        <end position="153"/>
    </location>
</feature>
<accession>Q7UMG4</accession>
<evidence type="ECO:0000313" key="3">
    <source>
        <dbReference type="Proteomes" id="UP000001025"/>
    </source>
</evidence>
<dbReference type="InParanoid" id="Q7UMG4"/>
<dbReference type="STRING" id="243090.RB8848"/>
<dbReference type="eggNOG" id="COG2226">
    <property type="taxonomic scope" value="Bacteria"/>
</dbReference>
<dbReference type="InterPro" id="IPR041698">
    <property type="entry name" value="Methyltransf_25"/>
</dbReference>
<dbReference type="KEGG" id="rba:RB8848"/>
<name>Q7UMG4_RHOBA</name>
<dbReference type="HOGENOM" id="CLU_099465_0_0_0"/>
<dbReference type="GO" id="GO:0008168">
    <property type="term" value="F:methyltransferase activity"/>
    <property type="evidence" value="ECO:0000318"/>
    <property type="project" value="GO_Central"/>
</dbReference>
<dbReference type="CDD" id="cd02440">
    <property type="entry name" value="AdoMet_MTases"/>
    <property type="match status" value="1"/>
</dbReference>